<comment type="caution">
    <text evidence="2">The sequence shown here is derived from an EMBL/GenBank/DDBJ whole genome shotgun (WGS) entry which is preliminary data.</text>
</comment>
<feature type="compositionally biased region" description="Polar residues" evidence="1">
    <location>
        <begin position="163"/>
        <end position="177"/>
    </location>
</feature>
<feature type="compositionally biased region" description="Basic residues" evidence="1">
    <location>
        <begin position="184"/>
        <end position="193"/>
    </location>
</feature>
<reference evidence="2" key="2">
    <citation type="submission" date="2020-11" db="EMBL/GenBank/DDBJ databases">
        <authorList>
            <person name="McCartney M.A."/>
            <person name="Auch B."/>
            <person name="Kono T."/>
            <person name="Mallez S."/>
            <person name="Becker A."/>
            <person name="Gohl D.M."/>
            <person name="Silverstein K.A.T."/>
            <person name="Koren S."/>
            <person name="Bechman K.B."/>
            <person name="Herman A."/>
            <person name="Abrahante J.E."/>
            <person name="Garbe J."/>
        </authorList>
    </citation>
    <scope>NUCLEOTIDE SEQUENCE</scope>
    <source>
        <strain evidence="2">Duluth1</strain>
        <tissue evidence="2">Whole animal</tissue>
    </source>
</reference>
<organism evidence="2 3">
    <name type="scientific">Dreissena polymorpha</name>
    <name type="common">Zebra mussel</name>
    <name type="synonym">Mytilus polymorpha</name>
    <dbReference type="NCBI Taxonomy" id="45954"/>
    <lineage>
        <taxon>Eukaryota</taxon>
        <taxon>Metazoa</taxon>
        <taxon>Spiralia</taxon>
        <taxon>Lophotrochozoa</taxon>
        <taxon>Mollusca</taxon>
        <taxon>Bivalvia</taxon>
        <taxon>Autobranchia</taxon>
        <taxon>Heteroconchia</taxon>
        <taxon>Euheterodonta</taxon>
        <taxon>Imparidentia</taxon>
        <taxon>Neoheterodontei</taxon>
        <taxon>Myida</taxon>
        <taxon>Dreissenoidea</taxon>
        <taxon>Dreissenidae</taxon>
        <taxon>Dreissena</taxon>
    </lineage>
</organism>
<proteinExistence type="predicted"/>
<name>A0A9D4MJW5_DREPO</name>
<dbReference type="EMBL" id="JAIWYP010000001">
    <property type="protein sequence ID" value="KAH3877029.1"/>
    <property type="molecule type" value="Genomic_DNA"/>
</dbReference>
<protein>
    <submittedName>
        <fullName evidence="2">Uncharacterized protein</fullName>
    </submittedName>
</protein>
<dbReference type="AlphaFoldDB" id="A0A9D4MJW5"/>
<dbReference type="Proteomes" id="UP000828390">
    <property type="component" value="Unassembled WGS sequence"/>
</dbReference>
<reference evidence="2" key="1">
    <citation type="journal article" date="2019" name="bioRxiv">
        <title>The Genome of the Zebra Mussel, Dreissena polymorpha: A Resource for Invasive Species Research.</title>
        <authorList>
            <person name="McCartney M.A."/>
            <person name="Auch B."/>
            <person name="Kono T."/>
            <person name="Mallez S."/>
            <person name="Zhang Y."/>
            <person name="Obille A."/>
            <person name="Becker A."/>
            <person name="Abrahante J.E."/>
            <person name="Garbe J."/>
            <person name="Badalamenti J.P."/>
            <person name="Herman A."/>
            <person name="Mangelson H."/>
            <person name="Liachko I."/>
            <person name="Sullivan S."/>
            <person name="Sone E.D."/>
            <person name="Koren S."/>
            <person name="Silverstein K.A.T."/>
            <person name="Beckman K.B."/>
            <person name="Gohl D.M."/>
        </authorList>
    </citation>
    <scope>NUCLEOTIDE SEQUENCE</scope>
    <source>
        <strain evidence="2">Duluth1</strain>
        <tissue evidence="2">Whole animal</tissue>
    </source>
</reference>
<keyword evidence="3" id="KW-1185">Reference proteome</keyword>
<sequence length="215" mass="24078">MLERWEVRERRSLGLTNQIDLMLATILQLVCDWSDSVPEELRDLFIHLSRTTLSLSHNAASSMSKMLRIRKDLILSSLPKDFLLEPGMNSIRTAPLSSGFLFGGRIQDAISADKDDQLHASLARNNSGQRQGAFKRPASRPMANPVVKKDKRNNLFSKRPSLNPRSVPNKQSSFNRPSVSQKSSVKKSGRKNKSQPNESYSKPFTCKGGPPAYQP</sequence>
<feature type="region of interest" description="Disordered" evidence="1">
    <location>
        <begin position="123"/>
        <end position="215"/>
    </location>
</feature>
<accession>A0A9D4MJW5</accession>
<evidence type="ECO:0000313" key="3">
    <source>
        <dbReference type="Proteomes" id="UP000828390"/>
    </source>
</evidence>
<gene>
    <name evidence="2" type="ORF">DPMN_000883</name>
</gene>
<evidence type="ECO:0000256" key="1">
    <source>
        <dbReference type="SAM" id="MobiDB-lite"/>
    </source>
</evidence>
<evidence type="ECO:0000313" key="2">
    <source>
        <dbReference type="EMBL" id="KAH3877029.1"/>
    </source>
</evidence>